<evidence type="ECO:0000256" key="4">
    <source>
        <dbReference type="HAMAP-Rule" id="MF_01925"/>
    </source>
</evidence>
<reference evidence="9 10" key="1">
    <citation type="submission" date="2023-08" db="EMBL/GenBank/DDBJ databases">
        <title>Pathogen: clinical or host-associated sample.</title>
        <authorList>
            <person name="Hergert J."/>
            <person name="Casey R."/>
            <person name="Wagner J."/>
            <person name="Young E.L."/>
            <person name="Oakeson K.F."/>
        </authorList>
    </citation>
    <scope>NUCLEOTIDE SEQUENCE [LARGE SCALE GENOMIC DNA]</scope>
    <source>
        <strain evidence="9 10">1760953</strain>
        <plasmid evidence="9 10">unnamed1</plasmid>
    </source>
</reference>
<dbReference type="InterPro" id="IPR008927">
    <property type="entry name" value="6-PGluconate_DH-like_C_sf"/>
</dbReference>
<dbReference type="InterPro" id="IPR036291">
    <property type="entry name" value="NAD(P)-bd_dom_sf"/>
</dbReference>
<keyword evidence="3 4" id="KW-0560">Oxidoreductase</keyword>
<dbReference type="Proteomes" id="UP001234585">
    <property type="component" value="Plasmid unnamed1"/>
</dbReference>
<evidence type="ECO:0000256" key="1">
    <source>
        <dbReference type="ARBA" id="ARBA00005525"/>
    </source>
</evidence>
<dbReference type="Pfam" id="PF14748">
    <property type="entry name" value="P5CR_dimer"/>
    <property type="match status" value="1"/>
</dbReference>
<comment type="catalytic activity">
    <reaction evidence="4">
        <text>L-proline + NAD(+) = (S)-1-pyrroline-5-carboxylate + NADH + 2 H(+)</text>
        <dbReference type="Rhea" id="RHEA:14105"/>
        <dbReference type="ChEBI" id="CHEBI:15378"/>
        <dbReference type="ChEBI" id="CHEBI:17388"/>
        <dbReference type="ChEBI" id="CHEBI:57540"/>
        <dbReference type="ChEBI" id="CHEBI:57945"/>
        <dbReference type="ChEBI" id="CHEBI:60039"/>
        <dbReference type="EC" id="1.5.1.2"/>
    </reaction>
</comment>
<dbReference type="GO" id="GO:0055129">
    <property type="term" value="P:L-proline biosynthetic process"/>
    <property type="evidence" value="ECO:0007669"/>
    <property type="project" value="UniProtKB-UniRule"/>
</dbReference>
<keyword evidence="9" id="KW-0614">Plasmid</keyword>
<comment type="function">
    <text evidence="4">Catalyzes the reduction of 1-pyrroline-5-carboxylate (PCA) to L-proline.</text>
</comment>
<comment type="pathway">
    <text evidence="4">Amino-acid biosynthesis; L-proline biosynthesis; L-proline from L-glutamate 5-semialdehyde: step 1/1.</text>
</comment>
<dbReference type="HAMAP" id="MF_01925">
    <property type="entry name" value="P5C_reductase"/>
    <property type="match status" value="1"/>
</dbReference>
<protein>
    <recommendedName>
        <fullName evidence="4 5">Pyrroline-5-carboxylate reductase</fullName>
        <shortName evidence="4">P5C reductase</shortName>
        <shortName evidence="4">P5CR</shortName>
        <ecNumber evidence="4 5">1.5.1.2</ecNumber>
    </recommendedName>
    <alternativeName>
        <fullName evidence="4">PCA reductase</fullName>
    </alternativeName>
</protein>
<evidence type="ECO:0000256" key="3">
    <source>
        <dbReference type="ARBA" id="ARBA00023002"/>
    </source>
</evidence>
<feature type="binding site" evidence="6">
    <location>
        <begin position="8"/>
        <end position="13"/>
    </location>
    <ligand>
        <name>NADP(+)</name>
        <dbReference type="ChEBI" id="CHEBI:58349"/>
    </ligand>
</feature>
<keyword evidence="10" id="KW-1185">Reference proteome</keyword>
<dbReference type="SUPFAM" id="SSF51735">
    <property type="entry name" value="NAD(P)-binding Rossmann-fold domains"/>
    <property type="match status" value="1"/>
</dbReference>
<dbReference type="SUPFAM" id="SSF48179">
    <property type="entry name" value="6-phosphogluconate dehydrogenase C-terminal domain-like"/>
    <property type="match status" value="1"/>
</dbReference>
<dbReference type="InterPro" id="IPR029036">
    <property type="entry name" value="P5CR_dimer"/>
</dbReference>
<dbReference type="NCBIfam" id="TIGR00112">
    <property type="entry name" value="proC"/>
    <property type="match status" value="1"/>
</dbReference>
<sequence length="271" mass="27848">MSHTLLLIGCGNMGFAMLRGWLREDPTLTVHVVEPADALRDRAAGVGALAVPQLADLPQGLVPEVVFVAVKPNLVEMVLAGCGDFAARGATFVSVAAGVTTAAMAHRLPGGASIVRCMPNTPAAIGEGMMVLYARVDVSDAAKTLVASLLATSGMVAWIDDEAQMDAVTAISGSGPAYVFHFIEALTDAGIALGLPAKTAALLAKQTVLGAGRLAMEADVDPATLRRQVTSPGGTTAAALNVFMSDERTEKLVAEAARAARDRSIELGKSN</sequence>
<dbReference type="RefSeq" id="WP_306039496.1">
    <property type="nucleotide sequence ID" value="NZ_CP132303.1"/>
</dbReference>
<dbReference type="PIRSF" id="PIRSF000193">
    <property type="entry name" value="Pyrrol-5-carb_rd"/>
    <property type="match status" value="1"/>
</dbReference>
<dbReference type="AlphaFoldDB" id="A0AA50CQK6"/>
<dbReference type="FunFam" id="1.10.3730.10:FF:000001">
    <property type="entry name" value="Pyrroline-5-carboxylate reductase"/>
    <property type="match status" value="1"/>
</dbReference>
<dbReference type="GO" id="GO:0005737">
    <property type="term" value="C:cytoplasm"/>
    <property type="evidence" value="ECO:0007669"/>
    <property type="project" value="UniProtKB-SubCell"/>
</dbReference>
<comment type="subcellular location">
    <subcellularLocation>
        <location evidence="4">Cytoplasm</location>
    </subcellularLocation>
</comment>
<evidence type="ECO:0000313" key="9">
    <source>
        <dbReference type="EMBL" id="WLS00076.1"/>
    </source>
</evidence>
<evidence type="ECO:0000256" key="2">
    <source>
        <dbReference type="ARBA" id="ARBA00022857"/>
    </source>
</evidence>
<evidence type="ECO:0000313" key="10">
    <source>
        <dbReference type="Proteomes" id="UP001234585"/>
    </source>
</evidence>
<dbReference type="Pfam" id="PF03807">
    <property type="entry name" value="F420_oxidored"/>
    <property type="match status" value="1"/>
</dbReference>
<keyword evidence="2 4" id="KW-0521">NADP</keyword>
<feature type="domain" description="Pyrroline-5-carboxylate reductase catalytic N-terminal" evidence="7">
    <location>
        <begin position="7"/>
        <end position="98"/>
    </location>
</feature>
<accession>A0AA50CQK6</accession>
<evidence type="ECO:0000259" key="8">
    <source>
        <dbReference type="Pfam" id="PF14748"/>
    </source>
</evidence>
<gene>
    <name evidence="4 9" type="primary">proC</name>
    <name evidence="9" type="ORF">Q9313_18525</name>
</gene>
<keyword evidence="4" id="KW-0641">Proline biosynthesis</keyword>
<dbReference type="EMBL" id="CP132303">
    <property type="protein sequence ID" value="WLS00076.1"/>
    <property type="molecule type" value="Genomic_DNA"/>
</dbReference>
<dbReference type="PANTHER" id="PTHR11645">
    <property type="entry name" value="PYRROLINE-5-CARBOXYLATE REDUCTASE"/>
    <property type="match status" value="1"/>
</dbReference>
<comment type="catalytic activity">
    <reaction evidence="4">
        <text>L-proline + NADP(+) = (S)-1-pyrroline-5-carboxylate + NADPH + 2 H(+)</text>
        <dbReference type="Rhea" id="RHEA:14109"/>
        <dbReference type="ChEBI" id="CHEBI:15378"/>
        <dbReference type="ChEBI" id="CHEBI:17388"/>
        <dbReference type="ChEBI" id="CHEBI:57783"/>
        <dbReference type="ChEBI" id="CHEBI:58349"/>
        <dbReference type="ChEBI" id="CHEBI:60039"/>
        <dbReference type="EC" id="1.5.1.2"/>
    </reaction>
</comment>
<organism evidence="9 10">
    <name type="scientific">Shinella sumterensis</name>
    <dbReference type="NCBI Taxonomy" id="1967501"/>
    <lineage>
        <taxon>Bacteria</taxon>
        <taxon>Pseudomonadati</taxon>
        <taxon>Pseudomonadota</taxon>
        <taxon>Alphaproteobacteria</taxon>
        <taxon>Hyphomicrobiales</taxon>
        <taxon>Rhizobiaceae</taxon>
        <taxon>Shinella</taxon>
    </lineage>
</organism>
<evidence type="ECO:0000259" key="7">
    <source>
        <dbReference type="Pfam" id="PF03807"/>
    </source>
</evidence>
<dbReference type="EC" id="1.5.1.2" evidence="4 5"/>
<keyword evidence="4" id="KW-0028">Amino-acid biosynthesis</keyword>
<comment type="similarity">
    <text evidence="1 4">Belongs to the pyrroline-5-carboxylate reductase family.</text>
</comment>
<keyword evidence="4" id="KW-0963">Cytoplasm</keyword>
<evidence type="ECO:0000256" key="5">
    <source>
        <dbReference type="NCBIfam" id="TIGR00112"/>
    </source>
</evidence>
<proteinExistence type="inferred from homology"/>
<feature type="domain" description="Pyrroline-5-carboxylate reductase dimerisation" evidence="8">
    <location>
        <begin position="162"/>
        <end position="267"/>
    </location>
</feature>
<dbReference type="InterPro" id="IPR028939">
    <property type="entry name" value="P5C_Rdtase_cat_N"/>
</dbReference>
<feature type="binding site" evidence="6">
    <location>
        <begin position="69"/>
        <end position="72"/>
    </location>
    <ligand>
        <name>NADP(+)</name>
        <dbReference type="ChEBI" id="CHEBI:58349"/>
    </ligand>
</feature>
<dbReference type="InterPro" id="IPR000304">
    <property type="entry name" value="Pyrroline-COOH_reductase"/>
</dbReference>
<evidence type="ECO:0000256" key="6">
    <source>
        <dbReference type="PIRSR" id="PIRSR000193-1"/>
    </source>
</evidence>
<dbReference type="Gene3D" id="3.40.50.720">
    <property type="entry name" value="NAD(P)-binding Rossmann-like Domain"/>
    <property type="match status" value="1"/>
</dbReference>
<dbReference type="PANTHER" id="PTHR11645:SF0">
    <property type="entry name" value="PYRROLINE-5-CARBOXYLATE REDUCTASE 3"/>
    <property type="match status" value="1"/>
</dbReference>
<dbReference type="Gene3D" id="1.10.3730.10">
    <property type="entry name" value="ProC C-terminal domain-like"/>
    <property type="match status" value="1"/>
</dbReference>
<name>A0AA50CQK6_9HYPH</name>
<dbReference type="GO" id="GO:0004735">
    <property type="term" value="F:pyrroline-5-carboxylate reductase activity"/>
    <property type="evidence" value="ECO:0007669"/>
    <property type="project" value="UniProtKB-UniRule"/>
</dbReference>
<geneLocation type="plasmid" evidence="9 10">
    <name>unnamed1</name>
</geneLocation>